<organism evidence="1">
    <name type="scientific">Papilio xuthus</name>
    <name type="common">Asian swallowtail butterfly</name>
    <dbReference type="NCBI Taxonomy" id="66420"/>
    <lineage>
        <taxon>Eukaryota</taxon>
        <taxon>Metazoa</taxon>
        <taxon>Ecdysozoa</taxon>
        <taxon>Arthropoda</taxon>
        <taxon>Hexapoda</taxon>
        <taxon>Insecta</taxon>
        <taxon>Pterygota</taxon>
        <taxon>Neoptera</taxon>
        <taxon>Endopterygota</taxon>
        <taxon>Lepidoptera</taxon>
        <taxon>Glossata</taxon>
        <taxon>Ditrysia</taxon>
        <taxon>Papilionoidea</taxon>
        <taxon>Papilionidae</taxon>
        <taxon>Papilioninae</taxon>
        <taxon>Papilio</taxon>
    </lineage>
</organism>
<name>A0AAJ6ZIZ9_PAPXU</name>
<sequence length="103" mass="11905">MIRDAASVNYFRSINERVKAVCIAYSLSYLSRILIFTRGADKLPPEAHRLAKTEKLTRVMGPTVHNRLPDHVTKATNLASFKNRLKCFFLLKFFFDTSFSYDL</sequence>
<evidence type="ECO:0000313" key="1">
    <source>
        <dbReference type="RefSeq" id="XP_013173365.1"/>
    </source>
</evidence>
<dbReference type="AlphaFoldDB" id="A0AAJ6ZIZ9"/>
<gene>
    <name evidence="1" type="primary">LOC106122061</name>
</gene>
<protein>
    <submittedName>
        <fullName evidence="1">Uncharacterized protein LOC106122061</fullName>
    </submittedName>
</protein>
<proteinExistence type="predicted"/>
<dbReference type="RefSeq" id="XP_013173365.1">
    <property type="nucleotide sequence ID" value="XM_013317911.1"/>
</dbReference>
<dbReference type="KEGG" id="pxu:106122061"/>
<reference evidence="1" key="1">
    <citation type="submission" date="2025-08" db="UniProtKB">
        <authorList>
            <consortium name="RefSeq"/>
        </authorList>
    </citation>
    <scope>IDENTIFICATION</scope>
</reference>
<accession>A0AAJ6ZIZ9</accession>
<dbReference type="Proteomes" id="UP000694872">
    <property type="component" value="Unplaced"/>
</dbReference>
<dbReference type="GeneID" id="106122061"/>